<dbReference type="InterPro" id="IPR007312">
    <property type="entry name" value="Phosphoesterase"/>
</dbReference>
<feature type="chain" id="PRO_5038010275" description="Acid phosphatase" evidence="3">
    <location>
        <begin position="24"/>
        <end position="296"/>
    </location>
</feature>
<organism evidence="4 5">
    <name type="scientific">Candidatus Amunia macphersoniae</name>
    <dbReference type="NCBI Taxonomy" id="3127014"/>
    <lineage>
        <taxon>Bacteria</taxon>
        <taxon>Bacillati</taxon>
        <taxon>Candidatus Dormiibacterota</taxon>
        <taxon>Candidatus Dormibacteria</taxon>
        <taxon>Candidatus Aeolococcales</taxon>
        <taxon>Candidatus Aeolococcaceae</taxon>
        <taxon>Candidatus Amunia</taxon>
    </lineage>
</organism>
<evidence type="ECO:0008006" key="6">
    <source>
        <dbReference type="Google" id="ProtNLM"/>
    </source>
</evidence>
<dbReference type="GO" id="GO:0016788">
    <property type="term" value="F:hydrolase activity, acting on ester bonds"/>
    <property type="evidence" value="ECO:0007669"/>
    <property type="project" value="InterPro"/>
</dbReference>
<comment type="caution">
    <text evidence="4">The sequence shown here is derived from an EMBL/GenBank/DDBJ whole genome shotgun (WGS) entry which is preliminary data.</text>
</comment>
<dbReference type="PANTHER" id="PTHR31956">
    <property type="entry name" value="NON-SPECIFIC PHOSPHOLIPASE C4-RELATED"/>
    <property type="match status" value="1"/>
</dbReference>
<evidence type="ECO:0000256" key="3">
    <source>
        <dbReference type="SAM" id="SignalP"/>
    </source>
</evidence>
<reference evidence="4 5" key="1">
    <citation type="submission" date="2020-10" db="EMBL/GenBank/DDBJ databases">
        <title>Ca. Dormibacterota MAGs.</title>
        <authorList>
            <person name="Montgomery K."/>
        </authorList>
    </citation>
    <scope>NUCLEOTIDE SEQUENCE [LARGE SCALE GENOMIC DNA]</scope>
    <source>
        <strain evidence="4">Mitchell_Peninsula_5</strain>
    </source>
</reference>
<dbReference type="Proteomes" id="UP000614410">
    <property type="component" value="Unassembled WGS sequence"/>
</dbReference>
<dbReference type="Pfam" id="PF04185">
    <property type="entry name" value="Phosphoesterase"/>
    <property type="match status" value="1"/>
</dbReference>
<keyword evidence="1" id="KW-0378">Hydrolase</keyword>
<feature type="compositionally biased region" description="Pro residues" evidence="2">
    <location>
        <begin position="27"/>
        <end position="40"/>
    </location>
</feature>
<keyword evidence="3" id="KW-0732">Signal</keyword>
<dbReference type="PANTHER" id="PTHR31956:SF8">
    <property type="entry name" value="ACID PHOSPHATASE PHOA (AFU_ORTHOLOGUE AFUA_1G03570)"/>
    <property type="match status" value="1"/>
</dbReference>
<sequence>MERARQVAVLLAAAVVFSCAACAGSPPPSLPAPSPTPGSPEPTEGSTGTPATTPLAQPVRVVVIVMENRSYDSVVRLPYVSTLASTATVLTNYHASGHPSLPNYLALTSGSTWDITDDGYHVLPEQDLGHQLSAAAIPWRAYMEGMGSDCRQDGGGYAVKHDPFAYYGGRCPASVVSFSQLSADIANPSPSRFIWITPNLCNDMHDCSSEVGDGWLRRTVPPILASPAMSNGVVFITWDENDGGASNQVLTLVLGAKRPASPASSYTHPSLLATTEDLLGLPRLPATARLAPIALH</sequence>
<dbReference type="GO" id="GO:0009395">
    <property type="term" value="P:phospholipid catabolic process"/>
    <property type="evidence" value="ECO:0007669"/>
    <property type="project" value="TreeGrafter"/>
</dbReference>
<proteinExistence type="predicted"/>
<dbReference type="InterPro" id="IPR017850">
    <property type="entry name" value="Alkaline_phosphatase_core_sf"/>
</dbReference>
<dbReference type="EMBL" id="JAEKNN010000021">
    <property type="protein sequence ID" value="MBJ7608616.1"/>
    <property type="molecule type" value="Genomic_DNA"/>
</dbReference>
<evidence type="ECO:0000256" key="1">
    <source>
        <dbReference type="ARBA" id="ARBA00022801"/>
    </source>
</evidence>
<dbReference type="AlphaFoldDB" id="A0A934NFW9"/>
<evidence type="ECO:0000256" key="2">
    <source>
        <dbReference type="SAM" id="MobiDB-lite"/>
    </source>
</evidence>
<feature type="signal peptide" evidence="3">
    <location>
        <begin position="1"/>
        <end position="23"/>
    </location>
</feature>
<evidence type="ECO:0000313" key="5">
    <source>
        <dbReference type="Proteomes" id="UP000614410"/>
    </source>
</evidence>
<gene>
    <name evidence="4" type="ORF">JF887_04175</name>
</gene>
<feature type="region of interest" description="Disordered" evidence="2">
    <location>
        <begin position="27"/>
        <end position="53"/>
    </location>
</feature>
<dbReference type="PROSITE" id="PS51257">
    <property type="entry name" value="PROKAR_LIPOPROTEIN"/>
    <property type="match status" value="1"/>
</dbReference>
<feature type="compositionally biased region" description="Low complexity" evidence="2">
    <location>
        <begin position="41"/>
        <end position="53"/>
    </location>
</feature>
<name>A0A934NFW9_9BACT</name>
<accession>A0A934NFW9</accession>
<evidence type="ECO:0000313" key="4">
    <source>
        <dbReference type="EMBL" id="MBJ7608616.1"/>
    </source>
</evidence>
<protein>
    <recommendedName>
        <fullName evidence="6">Acid phosphatase</fullName>
    </recommendedName>
</protein>
<dbReference type="Gene3D" id="3.40.720.10">
    <property type="entry name" value="Alkaline Phosphatase, subunit A"/>
    <property type="match status" value="1"/>
</dbReference>